<protein>
    <submittedName>
        <fullName evidence="3">Uncharacterized protein</fullName>
    </submittedName>
</protein>
<feature type="transmembrane region" description="Helical" evidence="2">
    <location>
        <begin position="232"/>
        <end position="260"/>
    </location>
</feature>
<name>A0ABR9LV75_9ACTN</name>
<gene>
    <name evidence="3" type="ORF">H4W80_002807</name>
</gene>
<evidence type="ECO:0000256" key="2">
    <source>
        <dbReference type="SAM" id="Phobius"/>
    </source>
</evidence>
<keyword evidence="2" id="KW-0472">Membrane</keyword>
<reference evidence="3 4" key="1">
    <citation type="submission" date="2020-10" db="EMBL/GenBank/DDBJ databases">
        <title>Sequencing the genomes of 1000 actinobacteria strains.</title>
        <authorList>
            <person name="Klenk H.-P."/>
        </authorList>
    </citation>
    <scope>NUCLEOTIDE SEQUENCE [LARGE SCALE GENOMIC DNA]</scope>
    <source>
        <strain evidence="3 4">DSM 43173</strain>
    </source>
</reference>
<dbReference type="InterPro" id="IPR043993">
    <property type="entry name" value="T4SS_pilin"/>
</dbReference>
<feature type="compositionally biased region" description="Polar residues" evidence="1">
    <location>
        <begin position="174"/>
        <end position="183"/>
    </location>
</feature>
<dbReference type="Proteomes" id="UP000633509">
    <property type="component" value="Unassembled WGS sequence"/>
</dbReference>
<keyword evidence="2" id="KW-1133">Transmembrane helix</keyword>
<feature type="transmembrane region" description="Helical" evidence="2">
    <location>
        <begin position="280"/>
        <end position="303"/>
    </location>
</feature>
<proteinExistence type="predicted"/>
<keyword evidence="2" id="KW-0812">Transmembrane</keyword>
<evidence type="ECO:0000313" key="3">
    <source>
        <dbReference type="EMBL" id="MBE1584549.1"/>
    </source>
</evidence>
<accession>A0ABR9LV75</accession>
<feature type="compositionally biased region" description="Basic residues" evidence="1">
    <location>
        <begin position="215"/>
        <end position="227"/>
    </location>
</feature>
<organism evidence="3 4">
    <name type="scientific">Nonomuraea angiospora</name>
    <dbReference type="NCBI Taxonomy" id="46172"/>
    <lineage>
        <taxon>Bacteria</taxon>
        <taxon>Bacillati</taxon>
        <taxon>Actinomycetota</taxon>
        <taxon>Actinomycetes</taxon>
        <taxon>Streptosporangiales</taxon>
        <taxon>Streptosporangiaceae</taxon>
        <taxon>Nonomuraea</taxon>
    </lineage>
</organism>
<evidence type="ECO:0000313" key="4">
    <source>
        <dbReference type="Proteomes" id="UP000633509"/>
    </source>
</evidence>
<feature type="region of interest" description="Disordered" evidence="1">
    <location>
        <begin position="152"/>
        <end position="227"/>
    </location>
</feature>
<dbReference type="EMBL" id="JADBEK010000001">
    <property type="protein sequence ID" value="MBE1584549.1"/>
    <property type="molecule type" value="Genomic_DNA"/>
</dbReference>
<dbReference type="RefSeq" id="WP_318786854.1">
    <property type="nucleotide sequence ID" value="NZ_JADBEK010000001.1"/>
</dbReference>
<comment type="caution">
    <text evidence="3">The sequence shown here is derived from an EMBL/GenBank/DDBJ whole genome shotgun (WGS) entry which is preliminary data.</text>
</comment>
<sequence>MLLKLRELLTSNEVTDDTRDAVWRELVLRARRSGPSWTVAAVGMAMPALRRIALSLTRDLPCGDPVDVDIAILAGFLRGMHRVDLQLADIRPRLCEAAHWSGESTRRYIVGMAPASEPPLAPRPWYHPEMTLIDAIADGVLTEHEAELISLTRLEHTPLRPHPLTASPPVGEAPTNSARSQANPDADQATDSRGGGDTTPGSVRISPNHPSVAGRAKRRRTSRPLRRRKRHLCGLAAPLIAAAAIAVLLIAVAATKALAAYPAAAAPADLNTVFTNLRNWLIGLLATLATLMLTIGGLRYLIAGGDPGEIQKAKAALKAAAFGYALAVLAPLFMSVLRRIVGG</sequence>
<keyword evidence="4" id="KW-1185">Reference proteome</keyword>
<dbReference type="Pfam" id="PF18895">
    <property type="entry name" value="T4SS_pilin"/>
    <property type="match status" value="1"/>
</dbReference>
<evidence type="ECO:0000256" key="1">
    <source>
        <dbReference type="SAM" id="MobiDB-lite"/>
    </source>
</evidence>
<feature type="transmembrane region" description="Helical" evidence="2">
    <location>
        <begin position="315"/>
        <end position="337"/>
    </location>
</feature>